<protein>
    <recommendedName>
        <fullName evidence="10">ATP synthase gamma chain</fullName>
    </recommendedName>
    <alternativeName>
        <fullName evidence="10">ATP synthase F1 sector gamma subunit</fullName>
    </alternativeName>
    <alternativeName>
        <fullName evidence="10">F-ATPase gamma subunit</fullName>
    </alternativeName>
</protein>
<evidence type="ECO:0000256" key="7">
    <source>
        <dbReference type="ARBA" id="ARBA00023136"/>
    </source>
</evidence>
<dbReference type="HAMAP" id="MF_00815">
    <property type="entry name" value="ATP_synth_gamma_bact"/>
    <property type="match status" value="1"/>
</dbReference>
<comment type="subunit">
    <text evidence="10">F-type ATPases have 2 components, CF(1) - the catalytic core - and CF(0) - the membrane proton channel. CF(1) has five subunits: alpha(3), beta(3), gamma(1), delta(1), epsilon(1). CF(0) has three main subunits: a, b and c.</text>
</comment>
<evidence type="ECO:0000256" key="8">
    <source>
        <dbReference type="ARBA" id="ARBA00023196"/>
    </source>
</evidence>
<evidence type="ECO:0000313" key="11">
    <source>
        <dbReference type="EMBL" id="MSS17947.1"/>
    </source>
</evidence>
<dbReference type="RefSeq" id="WP_154328453.1">
    <property type="nucleotide sequence ID" value="NZ_CP045696.1"/>
</dbReference>
<dbReference type="PANTHER" id="PTHR11693:SF22">
    <property type="entry name" value="ATP SYNTHASE SUBUNIT GAMMA, MITOCHONDRIAL"/>
    <property type="match status" value="1"/>
</dbReference>
<keyword evidence="6 10" id="KW-0406">Ion transport</keyword>
<sequence length="295" mass="32858">MSTLRELKTRIGSVSSTEKTTSAMKMISSAKMHKYTAQVQRMLPYRNMVQSVLGHLLATDGEFSSPLITTREVSKVAIVVFGSDDGLCGAYNVNILKSLMSTVKKVRDELGNDVAITVIPVGKKIVKAVQHVKDAGFAVETVDYINTRSTVDQLHDFTAMLLRRFLDKECDRVLLQYMHFVSTSRQRPACDQMLPVSYQALEQAADKQAANSPCLFEPDANSIFNSVLPLYIRSMMQEVFTEASASEQATRVMAMQTASDNAKDLLDDLNLEYNKLRQQSITTELLDIIGGQVER</sequence>
<dbReference type="NCBIfam" id="TIGR01146">
    <property type="entry name" value="ATPsyn_F1gamma"/>
    <property type="match status" value="1"/>
</dbReference>
<dbReference type="Proteomes" id="UP000483362">
    <property type="component" value="Unassembled WGS sequence"/>
</dbReference>
<comment type="function">
    <text evidence="1 10">Produces ATP from ADP in the presence of a proton gradient across the membrane. The gamma chain is believed to be important in regulating ATPase activity and the flow of protons through the CF(0) complex.</text>
</comment>
<dbReference type="CDD" id="cd12151">
    <property type="entry name" value="F1-ATPase_gamma"/>
    <property type="match status" value="1"/>
</dbReference>
<proteinExistence type="inferred from homology"/>
<dbReference type="PANTHER" id="PTHR11693">
    <property type="entry name" value="ATP SYNTHASE GAMMA CHAIN"/>
    <property type="match status" value="1"/>
</dbReference>
<evidence type="ECO:0000256" key="2">
    <source>
        <dbReference type="ARBA" id="ARBA00004170"/>
    </source>
</evidence>
<evidence type="ECO:0000256" key="10">
    <source>
        <dbReference type="HAMAP-Rule" id="MF_00815"/>
    </source>
</evidence>
<keyword evidence="5 10" id="KW-0375">Hydrogen ion transport</keyword>
<dbReference type="GO" id="GO:0005524">
    <property type="term" value="F:ATP binding"/>
    <property type="evidence" value="ECO:0007669"/>
    <property type="project" value="UniProtKB-UniRule"/>
</dbReference>
<dbReference type="GO" id="GO:0042777">
    <property type="term" value="P:proton motive force-driven plasma membrane ATP synthesis"/>
    <property type="evidence" value="ECO:0007669"/>
    <property type="project" value="UniProtKB-UniRule"/>
</dbReference>
<reference evidence="11 12" key="1">
    <citation type="submission" date="2019-08" db="EMBL/GenBank/DDBJ databases">
        <title>In-depth cultivation of the pig gut microbiome towards novel bacterial diversity and tailored functional studies.</title>
        <authorList>
            <person name="Wylensek D."/>
            <person name="Hitch T.C.A."/>
            <person name="Clavel T."/>
        </authorList>
    </citation>
    <scope>NUCLEOTIDE SEQUENCE [LARGE SCALE GENOMIC DNA]</scope>
    <source>
        <strain evidence="11 12">Oil-RF-744-WCA-WT-10</strain>
    </source>
</reference>
<keyword evidence="9 10" id="KW-0066">ATP synthesis</keyword>
<dbReference type="SUPFAM" id="SSF52943">
    <property type="entry name" value="ATP synthase (F1-ATPase), gamma subunit"/>
    <property type="match status" value="1"/>
</dbReference>
<evidence type="ECO:0000313" key="12">
    <source>
        <dbReference type="Proteomes" id="UP000483362"/>
    </source>
</evidence>
<evidence type="ECO:0000256" key="5">
    <source>
        <dbReference type="ARBA" id="ARBA00022781"/>
    </source>
</evidence>
<keyword evidence="4 10" id="KW-0813">Transport</keyword>
<keyword evidence="7 10" id="KW-0472">Membrane</keyword>
<dbReference type="PRINTS" id="PR00126">
    <property type="entry name" value="ATPASEGAMMA"/>
</dbReference>
<dbReference type="GO" id="GO:0046933">
    <property type="term" value="F:proton-transporting ATP synthase activity, rotational mechanism"/>
    <property type="evidence" value="ECO:0007669"/>
    <property type="project" value="UniProtKB-UniRule"/>
</dbReference>
<evidence type="ECO:0000256" key="3">
    <source>
        <dbReference type="ARBA" id="ARBA00007681"/>
    </source>
</evidence>
<organism evidence="11 12">
    <name type="scientific">Sodaliphilus pleomorphus</name>
    <dbReference type="NCBI Taxonomy" id="2606626"/>
    <lineage>
        <taxon>Bacteria</taxon>
        <taxon>Pseudomonadati</taxon>
        <taxon>Bacteroidota</taxon>
        <taxon>Bacteroidia</taxon>
        <taxon>Bacteroidales</taxon>
        <taxon>Muribaculaceae</taxon>
        <taxon>Sodaliphilus</taxon>
    </lineage>
</organism>
<dbReference type="InterPro" id="IPR035968">
    <property type="entry name" value="ATP_synth_F1_ATPase_gsu"/>
</dbReference>
<keyword evidence="8 10" id="KW-0139">CF(1)</keyword>
<name>A0A6L5XDY0_9BACT</name>
<evidence type="ECO:0000256" key="9">
    <source>
        <dbReference type="ARBA" id="ARBA00023310"/>
    </source>
</evidence>
<dbReference type="GO" id="GO:0005886">
    <property type="term" value="C:plasma membrane"/>
    <property type="evidence" value="ECO:0007669"/>
    <property type="project" value="UniProtKB-SubCell"/>
</dbReference>
<comment type="similarity">
    <text evidence="3 10">Belongs to the ATPase gamma chain family.</text>
</comment>
<gene>
    <name evidence="10 11" type="primary">atpG</name>
    <name evidence="11" type="ORF">FYJ29_09295</name>
</gene>
<dbReference type="Gene3D" id="1.10.287.80">
    <property type="entry name" value="ATP synthase, gamma subunit, helix hairpin domain"/>
    <property type="match status" value="1"/>
</dbReference>
<comment type="subcellular location">
    <subcellularLocation>
        <location evidence="10">Cell membrane</location>
        <topology evidence="10">Peripheral membrane protein</topology>
    </subcellularLocation>
    <subcellularLocation>
        <location evidence="2">Membrane</location>
        <topology evidence="2">Peripheral membrane protein</topology>
    </subcellularLocation>
</comment>
<dbReference type="InterPro" id="IPR000131">
    <property type="entry name" value="ATP_synth_F1_gsu"/>
</dbReference>
<dbReference type="Pfam" id="PF00231">
    <property type="entry name" value="ATP-synt"/>
    <property type="match status" value="1"/>
</dbReference>
<dbReference type="Gene3D" id="3.40.1380.10">
    <property type="match status" value="1"/>
</dbReference>
<dbReference type="GO" id="GO:0045259">
    <property type="term" value="C:proton-transporting ATP synthase complex"/>
    <property type="evidence" value="ECO:0007669"/>
    <property type="project" value="UniProtKB-KW"/>
</dbReference>
<dbReference type="EMBL" id="VULT01000014">
    <property type="protein sequence ID" value="MSS17947.1"/>
    <property type="molecule type" value="Genomic_DNA"/>
</dbReference>
<dbReference type="AlphaFoldDB" id="A0A6L5XDY0"/>
<accession>A0A6L5XDY0</accession>
<evidence type="ECO:0000256" key="6">
    <source>
        <dbReference type="ARBA" id="ARBA00023065"/>
    </source>
</evidence>
<evidence type="ECO:0000256" key="4">
    <source>
        <dbReference type="ARBA" id="ARBA00022448"/>
    </source>
</evidence>
<keyword evidence="12" id="KW-1185">Reference proteome</keyword>
<comment type="caution">
    <text evidence="11">The sequence shown here is derived from an EMBL/GenBank/DDBJ whole genome shotgun (WGS) entry which is preliminary data.</text>
</comment>
<keyword evidence="10" id="KW-1003">Cell membrane</keyword>
<evidence type="ECO:0000256" key="1">
    <source>
        <dbReference type="ARBA" id="ARBA00003456"/>
    </source>
</evidence>